<evidence type="ECO:0000259" key="11">
    <source>
        <dbReference type="PROSITE" id="PS52029"/>
    </source>
</evidence>
<comment type="pathway">
    <text evidence="1 9">Cell wall biogenesis; peptidoglycan biosynthesis.</text>
</comment>
<evidence type="ECO:0000256" key="1">
    <source>
        <dbReference type="ARBA" id="ARBA00004752"/>
    </source>
</evidence>
<feature type="compositionally biased region" description="Polar residues" evidence="10">
    <location>
        <begin position="25"/>
        <end position="38"/>
    </location>
</feature>
<evidence type="ECO:0000313" key="13">
    <source>
        <dbReference type="Proteomes" id="UP000238634"/>
    </source>
</evidence>
<evidence type="ECO:0000256" key="2">
    <source>
        <dbReference type="ARBA" id="ARBA00005992"/>
    </source>
</evidence>
<keyword evidence="13" id="KW-1185">Reference proteome</keyword>
<keyword evidence="3" id="KW-0328">Glycosyltransferase</keyword>
<feature type="compositionally biased region" description="Low complexity" evidence="10">
    <location>
        <begin position="39"/>
        <end position="49"/>
    </location>
</feature>
<dbReference type="Proteomes" id="UP000238634">
    <property type="component" value="Unassembled WGS sequence"/>
</dbReference>
<evidence type="ECO:0000256" key="7">
    <source>
        <dbReference type="ARBA" id="ARBA00022984"/>
    </source>
</evidence>
<sequence>MGWLGMMVALTVSQSGLAIGAEPSLNETTPTPTQSLDSPQTPQTQPVTQPLRLEIRLSKRQVTLYQGDVKVKTYPIAVGRPGWETPTGNFRVRQKVRNPVWVHPFTGEKVAGKDPENPLGGYWLGFWTDGKNSIGLHGTPTPLSIGKAASHGCVRMHVKDAAELFEKINVGTVVKVVK</sequence>
<dbReference type="UniPathway" id="UPA00219"/>
<dbReference type="PANTHER" id="PTHR30582:SF24">
    <property type="entry name" value="L,D-TRANSPEPTIDASE ERFK_SRFK-RELATED"/>
    <property type="match status" value="1"/>
</dbReference>
<evidence type="ECO:0000256" key="8">
    <source>
        <dbReference type="ARBA" id="ARBA00023316"/>
    </source>
</evidence>
<evidence type="ECO:0000256" key="3">
    <source>
        <dbReference type="ARBA" id="ARBA00022676"/>
    </source>
</evidence>
<feature type="domain" description="L,D-TPase catalytic" evidence="11">
    <location>
        <begin position="51"/>
        <end position="177"/>
    </location>
</feature>
<feature type="active site" description="Proton donor/acceptor" evidence="9">
    <location>
        <position position="137"/>
    </location>
</feature>
<dbReference type="Pfam" id="PF03734">
    <property type="entry name" value="YkuD"/>
    <property type="match status" value="1"/>
</dbReference>
<accession>A0A2T1DM80</accession>
<dbReference type="GO" id="GO:0008360">
    <property type="term" value="P:regulation of cell shape"/>
    <property type="evidence" value="ECO:0007669"/>
    <property type="project" value="UniProtKB-UniRule"/>
</dbReference>
<dbReference type="InterPro" id="IPR038063">
    <property type="entry name" value="Transpep_catalytic_dom"/>
</dbReference>
<reference evidence="12 13" key="2">
    <citation type="submission" date="2018-03" db="EMBL/GenBank/DDBJ databases">
        <title>The ancient ancestry and fast evolution of plastids.</title>
        <authorList>
            <person name="Moore K.R."/>
            <person name="Magnabosco C."/>
            <person name="Momper L."/>
            <person name="Gold D.A."/>
            <person name="Bosak T."/>
            <person name="Fournier G.P."/>
        </authorList>
    </citation>
    <scope>NUCLEOTIDE SEQUENCE [LARGE SCALE GENOMIC DNA]</scope>
    <source>
        <strain evidence="12 13">ULC007</strain>
    </source>
</reference>
<keyword evidence="4" id="KW-0808">Transferase</keyword>
<dbReference type="STRING" id="1920490.GCA_001895925_01629"/>
<evidence type="ECO:0000256" key="10">
    <source>
        <dbReference type="SAM" id="MobiDB-lite"/>
    </source>
</evidence>
<dbReference type="InterPro" id="IPR005490">
    <property type="entry name" value="LD_TPept_cat_dom"/>
</dbReference>
<dbReference type="GO" id="GO:0071972">
    <property type="term" value="F:peptidoglycan L,D-transpeptidase activity"/>
    <property type="evidence" value="ECO:0007669"/>
    <property type="project" value="TreeGrafter"/>
</dbReference>
<dbReference type="InterPro" id="IPR050979">
    <property type="entry name" value="LD-transpeptidase"/>
</dbReference>
<reference evidence="12 13" key="1">
    <citation type="submission" date="2018-02" db="EMBL/GenBank/DDBJ databases">
        <authorList>
            <person name="Cohen D.B."/>
            <person name="Kent A.D."/>
        </authorList>
    </citation>
    <scope>NUCLEOTIDE SEQUENCE [LARGE SCALE GENOMIC DNA]</scope>
    <source>
        <strain evidence="12 13">ULC007</strain>
    </source>
</reference>
<feature type="active site" description="Nucleophile" evidence="9">
    <location>
        <position position="153"/>
    </location>
</feature>
<feature type="region of interest" description="Disordered" evidence="10">
    <location>
        <begin position="22"/>
        <end position="49"/>
    </location>
</feature>
<comment type="similarity">
    <text evidence="2">Belongs to the YkuD family.</text>
</comment>
<dbReference type="PROSITE" id="PS52029">
    <property type="entry name" value="LD_TPASE"/>
    <property type="match status" value="1"/>
</dbReference>
<protein>
    <submittedName>
        <fullName evidence="12">L,D-transpeptidase</fullName>
    </submittedName>
</protein>
<evidence type="ECO:0000256" key="5">
    <source>
        <dbReference type="ARBA" id="ARBA00022801"/>
    </source>
</evidence>
<dbReference type="GO" id="GO:0071555">
    <property type="term" value="P:cell wall organization"/>
    <property type="evidence" value="ECO:0007669"/>
    <property type="project" value="UniProtKB-UniRule"/>
</dbReference>
<organism evidence="12 13">
    <name type="scientific">Phormidesmis priestleyi ULC007</name>
    <dbReference type="NCBI Taxonomy" id="1920490"/>
    <lineage>
        <taxon>Bacteria</taxon>
        <taxon>Bacillati</taxon>
        <taxon>Cyanobacteriota</taxon>
        <taxon>Cyanophyceae</taxon>
        <taxon>Leptolyngbyales</taxon>
        <taxon>Leptolyngbyaceae</taxon>
        <taxon>Phormidesmis</taxon>
    </lineage>
</organism>
<dbReference type="EMBL" id="PVWG01000002">
    <property type="protein sequence ID" value="PSB21608.1"/>
    <property type="molecule type" value="Genomic_DNA"/>
</dbReference>
<dbReference type="CDD" id="cd16913">
    <property type="entry name" value="YkuD_like"/>
    <property type="match status" value="1"/>
</dbReference>
<dbReference type="GO" id="GO:0005576">
    <property type="term" value="C:extracellular region"/>
    <property type="evidence" value="ECO:0007669"/>
    <property type="project" value="TreeGrafter"/>
</dbReference>
<keyword evidence="6 9" id="KW-0133">Cell shape</keyword>
<comment type="caution">
    <text evidence="12">The sequence shown here is derived from an EMBL/GenBank/DDBJ whole genome shotgun (WGS) entry which is preliminary data.</text>
</comment>
<dbReference type="Gene3D" id="2.40.440.10">
    <property type="entry name" value="L,D-transpeptidase catalytic domain-like"/>
    <property type="match status" value="1"/>
</dbReference>
<keyword evidence="7 9" id="KW-0573">Peptidoglycan synthesis</keyword>
<keyword evidence="8 9" id="KW-0961">Cell wall biogenesis/degradation</keyword>
<evidence type="ECO:0000256" key="4">
    <source>
        <dbReference type="ARBA" id="ARBA00022679"/>
    </source>
</evidence>
<gene>
    <name evidence="12" type="ORF">C7B65_03215</name>
</gene>
<proteinExistence type="inferred from homology"/>
<dbReference type="SUPFAM" id="SSF141523">
    <property type="entry name" value="L,D-transpeptidase catalytic domain-like"/>
    <property type="match status" value="1"/>
</dbReference>
<evidence type="ECO:0000256" key="6">
    <source>
        <dbReference type="ARBA" id="ARBA00022960"/>
    </source>
</evidence>
<dbReference type="AlphaFoldDB" id="A0A2T1DM80"/>
<name>A0A2T1DM80_9CYAN</name>
<dbReference type="GO" id="GO:0018104">
    <property type="term" value="P:peptidoglycan-protein cross-linking"/>
    <property type="evidence" value="ECO:0007669"/>
    <property type="project" value="TreeGrafter"/>
</dbReference>
<dbReference type="PANTHER" id="PTHR30582">
    <property type="entry name" value="L,D-TRANSPEPTIDASE"/>
    <property type="match status" value="1"/>
</dbReference>
<dbReference type="OrthoDB" id="9787225at2"/>
<keyword evidence="5" id="KW-0378">Hydrolase</keyword>
<dbReference type="GO" id="GO:0016757">
    <property type="term" value="F:glycosyltransferase activity"/>
    <property type="evidence" value="ECO:0007669"/>
    <property type="project" value="UniProtKB-KW"/>
</dbReference>
<evidence type="ECO:0000313" key="12">
    <source>
        <dbReference type="EMBL" id="PSB21608.1"/>
    </source>
</evidence>
<evidence type="ECO:0000256" key="9">
    <source>
        <dbReference type="PROSITE-ProRule" id="PRU01373"/>
    </source>
</evidence>